<evidence type="ECO:0000313" key="3">
    <source>
        <dbReference type="Proteomes" id="UP000614216"/>
    </source>
</evidence>
<accession>A0A937FYQ1</accession>
<feature type="region of interest" description="Disordered" evidence="1">
    <location>
        <begin position="51"/>
        <end position="72"/>
    </location>
</feature>
<feature type="compositionally biased region" description="Basic and acidic residues" evidence="1">
    <location>
        <begin position="53"/>
        <end position="72"/>
    </location>
</feature>
<protein>
    <submittedName>
        <fullName evidence="2">Uncharacterized protein</fullName>
    </submittedName>
</protein>
<keyword evidence="3" id="KW-1185">Reference proteome</keyword>
<organism evidence="2 3">
    <name type="scientific">Fulvivirga marina</name>
    <dbReference type="NCBI Taxonomy" id="2494733"/>
    <lineage>
        <taxon>Bacteria</taxon>
        <taxon>Pseudomonadati</taxon>
        <taxon>Bacteroidota</taxon>
        <taxon>Cytophagia</taxon>
        <taxon>Cytophagales</taxon>
        <taxon>Fulvivirgaceae</taxon>
        <taxon>Fulvivirga</taxon>
    </lineage>
</organism>
<proteinExistence type="predicted"/>
<dbReference type="Proteomes" id="UP000614216">
    <property type="component" value="Unassembled WGS sequence"/>
</dbReference>
<dbReference type="EMBL" id="JAEUGD010000064">
    <property type="protein sequence ID" value="MBL6448599.1"/>
    <property type="molecule type" value="Genomic_DNA"/>
</dbReference>
<comment type="caution">
    <text evidence="2">The sequence shown here is derived from an EMBL/GenBank/DDBJ whole genome shotgun (WGS) entry which is preliminary data.</text>
</comment>
<dbReference type="RefSeq" id="WP_202858134.1">
    <property type="nucleotide sequence ID" value="NZ_JAEUGD010000064.1"/>
</dbReference>
<dbReference type="AlphaFoldDB" id="A0A937FYQ1"/>
<name>A0A937FYQ1_9BACT</name>
<gene>
    <name evidence="2" type="ORF">JMN32_19970</name>
</gene>
<evidence type="ECO:0000256" key="1">
    <source>
        <dbReference type="SAM" id="MobiDB-lite"/>
    </source>
</evidence>
<sequence>MGNETLASLEDWIDVGVYAQDQLIYLQKHLISDEVSELEITVSQAPSKAGIDPLHKLMDRKPEDNMKKLSYP</sequence>
<evidence type="ECO:0000313" key="2">
    <source>
        <dbReference type="EMBL" id="MBL6448599.1"/>
    </source>
</evidence>
<reference evidence="2" key="1">
    <citation type="submission" date="2021-01" db="EMBL/GenBank/DDBJ databases">
        <title>Fulvivirga kasyanovii gen. nov., sp nov., a novel member of the phylum Bacteroidetes isolated from seawater in a mussel farm.</title>
        <authorList>
            <person name="Zhao L.-H."/>
            <person name="Wang Z.-J."/>
        </authorList>
    </citation>
    <scope>NUCLEOTIDE SEQUENCE</scope>
    <source>
        <strain evidence="2">29W222</strain>
    </source>
</reference>